<dbReference type="OrthoDB" id="9811587at2"/>
<protein>
    <submittedName>
        <fullName evidence="9">Outer membrane protein</fullName>
    </submittedName>
</protein>
<keyword evidence="7" id="KW-0998">Cell outer membrane</keyword>
<dbReference type="GO" id="GO:1990281">
    <property type="term" value="C:efflux pump complex"/>
    <property type="evidence" value="ECO:0007669"/>
    <property type="project" value="TreeGrafter"/>
</dbReference>
<organism evidence="9 10">
    <name type="scientific">Ohtaekwangia koreensis</name>
    <dbReference type="NCBI Taxonomy" id="688867"/>
    <lineage>
        <taxon>Bacteria</taxon>
        <taxon>Pseudomonadati</taxon>
        <taxon>Bacteroidota</taxon>
        <taxon>Cytophagia</taxon>
        <taxon>Cytophagales</taxon>
        <taxon>Fulvivirgaceae</taxon>
        <taxon>Ohtaekwangia</taxon>
    </lineage>
</organism>
<feature type="signal peptide" evidence="8">
    <location>
        <begin position="1"/>
        <end position="23"/>
    </location>
</feature>
<comment type="similarity">
    <text evidence="2">Belongs to the outer membrane factor (OMF) (TC 1.B.17) family.</text>
</comment>
<keyword evidence="3" id="KW-0813">Transport</keyword>
<dbReference type="InterPro" id="IPR051906">
    <property type="entry name" value="TolC-like"/>
</dbReference>
<keyword evidence="8" id="KW-0732">Signal</keyword>
<evidence type="ECO:0000256" key="2">
    <source>
        <dbReference type="ARBA" id="ARBA00007613"/>
    </source>
</evidence>
<evidence type="ECO:0000313" key="10">
    <source>
        <dbReference type="Proteomes" id="UP000190961"/>
    </source>
</evidence>
<evidence type="ECO:0000256" key="1">
    <source>
        <dbReference type="ARBA" id="ARBA00004442"/>
    </source>
</evidence>
<dbReference type="EMBL" id="FUZU01000003">
    <property type="protein sequence ID" value="SKC81796.1"/>
    <property type="molecule type" value="Genomic_DNA"/>
</dbReference>
<dbReference type="SUPFAM" id="SSF56954">
    <property type="entry name" value="Outer membrane efflux proteins (OEP)"/>
    <property type="match status" value="1"/>
</dbReference>
<dbReference type="RefSeq" id="WP_079688587.1">
    <property type="nucleotide sequence ID" value="NZ_FUZU01000003.1"/>
</dbReference>
<name>A0A1T5M0Q3_9BACT</name>
<dbReference type="InterPro" id="IPR003423">
    <property type="entry name" value="OMP_efflux"/>
</dbReference>
<dbReference type="Pfam" id="PF02321">
    <property type="entry name" value="OEP"/>
    <property type="match status" value="2"/>
</dbReference>
<sequence length="443" mass="49109">MKTMKRLVYSLAIAFFLMTNAYGQTSEAGWDLARCIEYAVANNITVKQSVLNEDIAVNNVMQSKASRFPSLSASGSQSLTKGTSTDPITYEFVSQTIHSTSVSLNAQVTLYGGNKINNTIRQKNLLVAQNSYYVAEAKNDISLQVTEAYLQALYYKEGIAIAETNLKASEAQAQRSQALYDAGSIARKDLADVKSQLAGDKYTLVTARNSFDQQVLTLKQLLELEPEQSFELTFPSQEHEAMIVIPDKYTVYKEALASMPEIKSSKLQMDVATLDYKIGRASYQPTVSLTGGLSSGYTNTQGYTFSEQFNSNFNQRLGLSLSIPIFNNLQTRTNVQNARIAIQSAELDVSSSRKELYKKIENAHQSATAAQSEMDATSAEVEASKIAYDLAKQQYEVGSANTVDLLISQNTYLSARQKYVQAKYTAILYYQLLQFYQGNTIKL</sequence>
<dbReference type="GO" id="GO:0015562">
    <property type="term" value="F:efflux transmembrane transporter activity"/>
    <property type="evidence" value="ECO:0007669"/>
    <property type="project" value="InterPro"/>
</dbReference>
<evidence type="ECO:0000256" key="7">
    <source>
        <dbReference type="ARBA" id="ARBA00023237"/>
    </source>
</evidence>
<dbReference type="GO" id="GO:0009279">
    <property type="term" value="C:cell outer membrane"/>
    <property type="evidence" value="ECO:0007669"/>
    <property type="project" value="UniProtKB-SubCell"/>
</dbReference>
<dbReference type="Gene3D" id="1.20.1600.10">
    <property type="entry name" value="Outer membrane efflux proteins (OEP)"/>
    <property type="match status" value="1"/>
</dbReference>
<dbReference type="Proteomes" id="UP000190961">
    <property type="component" value="Unassembled WGS sequence"/>
</dbReference>
<dbReference type="AlphaFoldDB" id="A0A1T5M0Q3"/>
<dbReference type="PANTHER" id="PTHR30026">
    <property type="entry name" value="OUTER MEMBRANE PROTEIN TOLC"/>
    <property type="match status" value="1"/>
</dbReference>
<reference evidence="9 10" key="1">
    <citation type="submission" date="2017-02" db="EMBL/GenBank/DDBJ databases">
        <authorList>
            <person name="Peterson S.W."/>
        </authorList>
    </citation>
    <scope>NUCLEOTIDE SEQUENCE [LARGE SCALE GENOMIC DNA]</scope>
    <source>
        <strain evidence="9 10">DSM 25262</strain>
    </source>
</reference>
<keyword evidence="4" id="KW-1134">Transmembrane beta strand</keyword>
<evidence type="ECO:0000256" key="8">
    <source>
        <dbReference type="SAM" id="SignalP"/>
    </source>
</evidence>
<keyword evidence="6" id="KW-0472">Membrane</keyword>
<dbReference type="GO" id="GO:0015288">
    <property type="term" value="F:porin activity"/>
    <property type="evidence" value="ECO:0007669"/>
    <property type="project" value="TreeGrafter"/>
</dbReference>
<evidence type="ECO:0000256" key="4">
    <source>
        <dbReference type="ARBA" id="ARBA00022452"/>
    </source>
</evidence>
<evidence type="ECO:0000313" key="9">
    <source>
        <dbReference type="EMBL" id="SKC81796.1"/>
    </source>
</evidence>
<keyword evidence="5" id="KW-0812">Transmembrane</keyword>
<evidence type="ECO:0000256" key="6">
    <source>
        <dbReference type="ARBA" id="ARBA00023136"/>
    </source>
</evidence>
<proteinExistence type="inferred from homology"/>
<keyword evidence="10" id="KW-1185">Reference proteome</keyword>
<dbReference type="PANTHER" id="PTHR30026:SF20">
    <property type="entry name" value="OUTER MEMBRANE PROTEIN TOLC"/>
    <property type="match status" value="1"/>
</dbReference>
<dbReference type="STRING" id="688867.SAMN05660236_4020"/>
<evidence type="ECO:0000256" key="3">
    <source>
        <dbReference type="ARBA" id="ARBA00022448"/>
    </source>
</evidence>
<gene>
    <name evidence="9" type="ORF">SAMN05660236_4020</name>
</gene>
<feature type="chain" id="PRO_5012527222" evidence="8">
    <location>
        <begin position="24"/>
        <end position="443"/>
    </location>
</feature>
<accession>A0A1T5M0Q3</accession>
<evidence type="ECO:0000256" key="5">
    <source>
        <dbReference type="ARBA" id="ARBA00022692"/>
    </source>
</evidence>
<comment type="subcellular location">
    <subcellularLocation>
        <location evidence="1">Cell outer membrane</location>
    </subcellularLocation>
</comment>